<accession>A0A437MDF8</accession>
<evidence type="ECO:0000313" key="1">
    <source>
        <dbReference type="EMBL" id="RVT95678.1"/>
    </source>
</evidence>
<dbReference type="Gene3D" id="1.20.1290.10">
    <property type="entry name" value="AhpD-like"/>
    <property type="match status" value="1"/>
</dbReference>
<evidence type="ECO:0008006" key="3">
    <source>
        <dbReference type="Google" id="ProtNLM"/>
    </source>
</evidence>
<comment type="caution">
    <text evidence="1">The sequence shown here is derived from an EMBL/GenBank/DDBJ whole genome shotgun (WGS) entry which is preliminary data.</text>
</comment>
<organism evidence="1 2">
    <name type="scientific">Rhodovarius crocodyli</name>
    <dbReference type="NCBI Taxonomy" id="1979269"/>
    <lineage>
        <taxon>Bacteria</taxon>
        <taxon>Pseudomonadati</taxon>
        <taxon>Pseudomonadota</taxon>
        <taxon>Alphaproteobacteria</taxon>
        <taxon>Acetobacterales</taxon>
        <taxon>Roseomonadaceae</taxon>
        <taxon>Rhodovarius</taxon>
    </lineage>
</organism>
<dbReference type="SUPFAM" id="SSF69118">
    <property type="entry name" value="AhpD-like"/>
    <property type="match status" value="1"/>
</dbReference>
<dbReference type="EMBL" id="SACL01000005">
    <property type="protein sequence ID" value="RVT95678.1"/>
    <property type="molecule type" value="Genomic_DNA"/>
</dbReference>
<dbReference type="Proteomes" id="UP000282957">
    <property type="component" value="Unassembled WGS sequence"/>
</dbReference>
<sequence>MRDVLDELLGIAPGSRLDTLRALRPDVRAAGQGSEAAIFEAPSGLTAAERHAVARQVALWNDCAALAEHHAAKAGDSPRLPALLAHAEMLTLRPHEANPGKLAPLTAAGLAPTDIVMLSQLIAFVNYQTRMLHGLKLLEGGV</sequence>
<dbReference type="AlphaFoldDB" id="A0A437MDF8"/>
<gene>
    <name evidence="1" type="ORF">EOD42_15890</name>
</gene>
<evidence type="ECO:0000313" key="2">
    <source>
        <dbReference type="Proteomes" id="UP000282957"/>
    </source>
</evidence>
<dbReference type="InterPro" id="IPR029032">
    <property type="entry name" value="AhpD-like"/>
</dbReference>
<dbReference type="OrthoDB" id="8718286at2"/>
<proteinExistence type="predicted"/>
<protein>
    <recommendedName>
        <fullName evidence="3">CMD domain protein</fullName>
    </recommendedName>
</protein>
<reference evidence="1 2" key="1">
    <citation type="submission" date="2019-01" db="EMBL/GenBank/DDBJ databases">
        <authorList>
            <person name="Chen W.-M."/>
        </authorList>
    </citation>
    <scope>NUCLEOTIDE SEQUENCE [LARGE SCALE GENOMIC DNA]</scope>
    <source>
        <strain evidence="1 2">CCP-6</strain>
    </source>
</reference>
<name>A0A437MDF8_9PROT</name>
<dbReference type="RefSeq" id="WP_127788538.1">
    <property type="nucleotide sequence ID" value="NZ_SACL01000005.1"/>
</dbReference>
<keyword evidence="2" id="KW-1185">Reference proteome</keyword>